<dbReference type="PROSITE" id="PS51257">
    <property type="entry name" value="PROKAR_LIPOPROTEIN"/>
    <property type="match status" value="1"/>
</dbReference>
<feature type="chain" id="PRO_5039212428" evidence="2">
    <location>
        <begin position="31"/>
        <end position="170"/>
    </location>
</feature>
<dbReference type="OrthoDB" id="9895712at2"/>
<feature type="compositionally biased region" description="Acidic residues" evidence="1">
    <location>
        <begin position="43"/>
        <end position="66"/>
    </location>
</feature>
<gene>
    <name evidence="3" type="ORF">YM304_41940</name>
</gene>
<evidence type="ECO:0000256" key="2">
    <source>
        <dbReference type="SAM" id="SignalP"/>
    </source>
</evidence>
<keyword evidence="4" id="KW-1185">Reference proteome</keyword>
<evidence type="ECO:0000313" key="3">
    <source>
        <dbReference type="EMBL" id="BAN04508.1"/>
    </source>
</evidence>
<feature type="region of interest" description="Disordered" evidence="1">
    <location>
        <begin position="28"/>
        <end position="84"/>
    </location>
</feature>
<accession>A0A6C7EIZ2</accession>
<feature type="signal peptide" evidence="2">
    <location>
        <begin position="1"/>
        <end position="30"/>
    </location>
</feature>
<proteinExistence type="predicted"/>
<protein>
    <submittedName>
        <fullName evidence="3">Uncharacterized protein</fullName>
    </submittedName>
</protein>
<dbReference type="AlphaFoldDB" id="A0A6C7EIZ2"/>
<evidence type="ECO:0000256" key="1">
    <source>
        <dbReference type="SAM" id="MobiDB-lite"/>
    </source>
</evidence>
<keyword evidence="2" id="KW-0732">Signal</keyword>
<dbReference type="RefSeq" id="WP_015443755.1">
    <property type="nucleotide sequence ID" value="NC_020520.1"/>
</dbReference>
<dbReference type="Proteomes" id="UP000011863">
    <property type="component" value="Chromosome"/>
</dbReference>
<evidence type="ECO:0000313" key="4">
    <source>
        <dbReference type="Proteomes" id="UP000011863"/>
    </source>
</evidence>
<dbReference type="KEGG" id="aym:YM304_41940"/>
<organism evidence="3 4">
    <name type="scientific">Ilumatobacter coccineus (strain NBRC 103263 / KCTC 29153 / YM16-304)</name>
    <dbReference type="NCBI Taxonomy" id="1313172"/>
    <lineage>
        <taxon>Bacteria</taxon>
        <taxon>Bacillati</taxon>
        <taxon>Actinomycetota</taxon>
        <taxon>Acidimicrobiia</taxon>
        <taxon>Acidimicrobiales</taxon>
        <taxon>Ilumatobacteraceae</taxon>
        <taxon>Ilumatobacter</taxon>
    </lineage>
</organism>
<reference evidence="3 4" key="1">
    <citation type="journal article" date="2013" name="Int. J. Syst. Evol. Microbiol.">
        <title>Ilumatobacter nonamiense sp. nov. and Ilumatobacter coccineum sp. nov., isolated from seashore sand.</title>
        <authorList>
            <person name="Matsumoto A."/>
            <person name="Kasai H."/>
            <person name="Matsuo Y."/>
            <person name="Shizuri Y."/>
            <person name="Ichikawa N."/>
            <person name="Fujita N."/>
            <person name="Omura S."/>
            <person name="Takahashi Y."/>
        </authorList>
    </citation>
    <scope>NUCLEOTIDE SEQUENCE [LARGE SCALE GENOMIC DNA]</scope>
    <source>
        <strain evidence="4">NBRC 103263 / KCTC 29153 / YM16-304</strain>
    </source>
</reference>
<dbReference type="EMBL" id="AP012057">
    <property type="protein sequence ID" value="BAN04508.1"/>
    <property type="molecule type" value="Genomic_DNA"/>
</dbReference>
<sequence>MITTRLHTRSLVALLAVGSLGLAACGSDDAGDELPTPAPAEQPADEPADEPADDSPADEPTDEPAVEGDVIGTANIGGTIVDPKPHPIDDIAIAESYPEQLMVQFTSGDANCLAATATATASGDEVVVSLVVGITEDAMSKSCVAGDVQHTLNVALDEGLDGRSVAAADA</sequence>
<name>A0A6C7EIZ2_ILUCY</name>